<dbReference type="GO" id="GO:0006281">
    <property type="term" value="P:DNA repair"/>
    <property type="evidence" value="ECO:0007669"/>
    <property type="project" value="UniProtKB-KW"/>
</dbReference>
<protein>
    <recommendedName>
        <fullName evidence="7">Structure-specific endonuclease subunit SLX4</fullName>
    </recommendedName>
</protein>
<dbReference type="GO" id="GO:0006310">
    <property type="term" value="P:DNA recombination"/>
    <property type="evidence" value="ECO:0007669"/>
    <property type="project" value="UniProtKB-KW"/>
</dbReference>
<name>A0A0N0NPB2_9EURO</name>
<evidence type="ECO:0000313" key="10">
    <source>
        <dbReference type="Proteomes" id="UP000038010"/>
    </source>
</evidence>
<comment type="subcellular location">
    <subcellularLocation>
        <location evidence="1">Nucleus</location>
    </subcellularLocation>
</comment>
<feature type="region of interest" description="Disordered" evidence="8">
    <location>
        <begin position="129"/>
        <end position="175"/>
    </location>
</feature>
<keyword evidence="5" id="KW-0234">DNA repair</keyword>
<accession>A0A0N0NPB2</accession>
<keyword evidence="4" id="KW-0233">DNA recombination</keyword>
<organism evidence="9 10">
    <name type="scientific">Cyphellophora attinorum</name>
    <dbReference type="NCBI Taxonomy" id="1664694"/>
    <lineage>
        <taxon>Eukaryota</taxon>
        <taxon>Fungi</taxon>
        <taxon>Dikarya</taxon>
        <taxon>Ascomycota</taxon>
        <taxon>Pezizomycotina</taxon>
        <taxon>Eurotiomycetes</taxon>
        <taxon>Chaetothyriomycetidae</taxon>
        <taxon>Chaetothyriales</taxon>
        <taxon>Cyphellophoraceae</taxon>
        <taxon>Cyphellophora</taxon>
    </lineage>
</organism>
<dbReference type="GeneID" id="28741952"/>
<evidence type="ECO:0000256" key="3">
    <source>
        <dbReference type="ARBA" id="ARBA00022763"/>
    </source>
</evidence>
<dbReference type="AlphaFoldDB" id="A0A0N0NPB2"/>
<sequence>MSAIVITSSPPPLFARETTPVSPSPPSSQRAQFTCSPKRFKSSAVVRDSFSQGFSSARALLARPGAENLPLRSPNSSRFKIVPTPPRRRSPPFVTSLSRTASSDIALPQLQQNTAEAAIPQLAADVADDVEKRTPEPQQRAIPRRNDWTPVTDDPPADEAPESPNTAVDDGSKSGLMDNFGFKTTKIAVSAPFDALRDDSLFKKTKLDLLEYTGPPIVQQAVKSKRRAAAPKKPKAPARKIQTITERVTSHHNGPKVADTGLTSYLATTQTQNTDGLLPGGDGKATANRRKPVKKTSATVKGKSKLLSPGSAMKALERQQQPMFGSLSQLARDEPDLILSSDPVSPLRTQATSIESTTPRKEAGVARFMKSRNLWGAGDRDENNALVFGGTADLDDPFALGGALVGHDTLIQPERSVLNEGTTKRPTVTKARSPSTSPTRAIHTAVVVDVHDVQSPAGAMLPPPRKKPRETEPENLKATNVPVTSTDQQEKVVDQSKGHSRGKTDLTAPPRPNYIGMHTDDLKKAIHTYGFKPIKSRDKMIEKLNQCWDAKEARRAAKSAQTETELPPAMRQSDFISDVHGLAARPVPKVKKAKTPRTKKTAEEKATTTPKPKQPRRRKTPAKTDDGTEVVDTEATKNTKATKARKKTTNEADNTEVAAEEKPKKRRRADSQGANRVTGTDIATAAKKPRKRATPRKSDDSAAKATENALTDLATTPKKPRGRPHKVVATPKEDVLDIDDITSSTTVRGGKNSPRGKSNAVEIPSSPLAVDDSAQAADDVNIGQQIYKAIMHQSQEAAIDKQRNHIKDPTWHEKMLLYDPIVIEDLARWLNGEGLAGIQEDREVTTIEVRSWCESKGVCCLWKGGWRGNKKESD</sequence>
<comment type="caution">
    <text evidence="9">The sequence shown here is derived from an EMBL/GenBank/DDBJ whole genome shotgun (WGS) entry which is preliminary data.</text>
</comment>
<dbReference type="Pfam" id="PF09494">
    <property type="entry name" value="Slx4"/>
    <property type="match status" value="1"/>
</dbReference>
<keyword evidence="3" id="KW-0227">DNA damage</keyword>
<dbReference type="OrthoDB" id="5349119at2759"/>
<evidence type="ECO:0000256" key="5">
    <source>
        <dbReference type="ARBA" id="ARBA00023204"/>
    </source>
</evidence>
<evidence type="ECO:0000256" key="6">
    <source>
        <dbReference type="ARBA" id="ARBA00023242"/>
    </source>
</evidence>
<evidence type="ECO:0000256" key="8">
    <source>
        <dbReference type="SAM" id="MobiDB-lite"/>
    </source>
</evidence>
<evidence type="ECO:0000256" key="1">
    <source>
        <dbReference type="ARBA" id="ARBA00004123"/>
    </source>
</evidence>
<proteinExistence type="inferred from homology"/>
<dbReference type="Proteomes" id="UP000038010">
    <property type="component" value="Unassembled WGS sequence"/>
</dbReference>
<evidence type="ECO:0000256" key="2">
    <source>
        <dbReference type="ARBA" id="ARBA00006661"/>
    </source>
</evidence>
<comment type="similarity">
    <text evidence="2">Belongs to the SLX4 family.</text>
</comment>
<dbReference type="GO" id="GO:0006260">
    <property type="term" value="P:DNA replication"/>
    <property type="evidence" value="ECO:0007669"/>
    <property type="project" value="InterPro"/>
</dbReference>
<dbReference type="STRING" id="1664694.A0A0N0NPB2"/>
<feature type="region of interest" description="Disordered" evidence="8">
    <location>
        <begin position="453"/>
        <end position="516"/>
    </location>
</feature>
<dbReference type="InterPro" id="IPR018574">
    <property type="entry name" value="Structure-sp_endonuc_su_Slx4"/>
</dbReference>
<evidence type="ECO:0000256" key="7">
    <source>
        <dbReference type="ARBA" id="ARBA00029496"/>
    </source>
</evidence>
<gene>
    <name evidence="9" type="ORF">AB675_9530</name>
</gene>
<keyword evidence="6" id="KW-0539">Nucleus</keyword>
<feature type="compositionally biased region" description="Polar residues" evidence="8">
    <location>
        <begin position="477"/>
        <end position="487"/>
    </location>
</feature>
<feature type="compositionally biased region" description="Basic and acidic residues" evidence="8">
    <location>
        <begin position="488"/>
        <end position="497"/>
    </location>
</feature>
<dbReference type="RefSeq" id="XP_018002514.1">
    <property type="nucleotide sequence ID" value="XM_018150072.1"/>
</dbReference>
<dbReference type="VEuPathDB" id="FungiDB:AB675_9530"/>
<dbReference type="GO" id="GO:0004519">
    <property type="term" value="F:endonuclease activity"/>
    <property type="evidence" value="ECO:0007669"/>
    <property type="project" value="UniProtKB-KW"/>
</dbReference>
<keyword evidence="9" id="KW-0540">Nuclease</keyword>
<keyword evidence="10" id="KW-1185">Reference proteome</keyword>
<reference evidence="9 10" key="1">
    <citation type="submission" date="2015-06" db="EMBL/GenBank/DDBJ databases">
        <title>Draft genome of the ant-associated black yeast Phialophora attae CBS 131958.</title>
        <authorList>
            <person name="Moreno L.F."/>
            <person name="Stielow B.J."/>
            <person name="de Hoog S."/>
            <person name="Vicente V.A."/>
            <person name="Weiss V.A."/>
            <person name="de Vries M."/>
            <person name="Cruz L.M."/>
            <person name="Souza E.M."/>
        </authorList>
    </citation>
    <scope>NUCLEOTIDE SEQUENCE [LARGE SCALE GENOMIC DNA]</scope>
    <source>
        <strain evidence="9 10">CBS 131958</strain>
    </source>
</reference>
<dbReference type="GO" id="GO:0033557">
    <property type="term" value="C:Slx1-Slx4 complex"/>
    <property type="evidence" value="ECO:0007669"/>
    <property type="project" value="InterPro"/>
</dbReference>
<keyword evidence="9" id="KW-0378">Hydrolase</keyword>
<feature type="region of interest" description="Disordered" evidence="8">
    <location>
        <begin position="1"/>
        <end position="36"/>
    </location>
</feature>
<dbReference type="CDD" id="cd22999">
    <property type="entry name" value="SAP_SLX4"/>
    <property type="match status" value="1"/>
</dbReference>
<dbReference type="EMBL" id="LFJN01000007">
    <property type="protein sequence ID" value="KPI42551.1"/>
    <property type="molecule type" value="Genomic_DNA"/>
</dbReference>
<evidence type="ECO:0000313" key="9">
    <source>
        <dbReference type="EMBL" id="KPI42551.1"/>
    </source>
</evidence>
<keyword evidence="9" id="KW-0255">Endonuclease</keyword>
<feature type="region of interest" description="Disordered" evidence="8">
    <location>
        <begin position="272"/>
        <end position="305"/>
    </location>
</feature>
<evidence type="ECO:0000256" key="4">
    <source>
        <dbReference type="ARBA" id="ARBA00023172"/>
    </source>
</evidence>
<feature type="compositionally biased region" description="Basic residues" evidence="8">
    <location>
        <begin position="588"/>
        <end position="599"/>
    </location>
</feature>
<feature type="region of interest" description="Disordered" evidence="8">
    <location>
        <begin position="65"/>
        <end position="100"/>
    </location>
</feature>
<feature type="region of interest" description="Disordered" evidence="8">
    <location>
        <begin position="581"/>
        <end position="726"/>
    </location>
</feature>